<gene>
    <name evidence="2" type="ORF">PDIGIT_LOCUS129</name>
</gene>
<reference evidence="2" key="1">
    <citation type="submission" date="2023-01" db="EMBL/GenBank/DDBJ databases">
        <authorList>
            <person name="Van Ghelder C."/>
            <person name="Rancurel C."/>
        </authorList>
    </citation>
    <scope>NUCLEOTIDE SEQUENCE</scope>
    <source>
        <strain evidence="2">CNCM I-4278</strain>
    </source>
</reference>
<proteinExistence type="predicted"/>
<evidence type="ECO:0000313" key="2">
    <source>
        <dbReference type="EMBL" id="CAI6228690.1"/>
    </source>
</evidence>
<dbReference type="Proteomes" id="UP001152607">
    <property type="component" value="Unassembled WGS sequence"/>
</dbReference>
<accession>A0A9W4U0C8</accession>
<organism evidence="2 3">
    <name type="scientific">Periconia digitata</name>
    <dbReference type="NCBI Taxonomy" id="1303443"/>
    <lineage>
        <taxon>Eukaryota</taxon>
        <taxon>Fungi</taxon>
        <taxon>Dikarya</taxon>
        <taxon>Ascomycota</taxon>
        <taxon>Pezizomycotina</taxon>
        <taxon>Dothideomycetes</taxon>
        <taxon>Pleosporomycetidae</taxon>
        <taxon>Pleosporales</taxon>
        <taxon>Massarineae</taxon>
        <taxon>Periconiaceae</taxon>
        <taxon>Periconia</taxon>
    </lineage>
</organism>
<keyword evidence="3" id="KW-1185">Reference proteome</keyword>
<protein>
    <submittedName>
        <fullName evidence="2">Uncharacterized protein</fullName>
    </submittedName>
</protein>
<comment type="caution">
    <text evidence="2">The sequence shown here is derived from an EMBL/GenBank/DDBJ whole genome shotgun (WGS) entry which is preliminary data.</text>
</comment>
<dbReference type="EMBL" id="CAOQHR010000001">
    <property type="protein sequence ID" value="CAI6228690.1"/>
    <property type="molecule type" value="Genomic_DNA"/>
</dbReference>
<feature type="region of interest" description="Disordered" evidence="1">
    <location>
        <begin position="1"/>
        <end position="32"/>
    </location>
</feature>
<sequence>MPDSRRSVEGQSSKMPVRKRSADTSPDISAEDPDLPAIKSILQVYHTVFTAAAASIESPLIGKIQPLEPPTSREPQTYILIPDRRFNGRFSIPNALSTDFPPEIVGSDDLDKEMILKLQKAYTKMFLCDSALEALEAVVGQKLAELDAKVEWMMIIGGITANFGIAITTPQKSDVWEKKSKKHEMEILSTLCGDHSVFQVTSADGTAYIADFTLEQFGHDVSEWFLPKTLYLERYVGERETRPVTETERENVKVADSDSPWLEAMHKFCEEELDWEQLMAMEDDKRSEEVTKKVEASENLMTECKQKKFSVEQSSNLVWGG</sequence>
<dbReference type="OrthoDB" id="3778887at2759"/>
<dbReference type="AlphaFoldDB" id="A0A9W4U0C8"/>
<evidence type="ECO:0000256" key="1">
    <source>
        <dbReference type="SAM" id="MobiDB-lite"/>
    </source>
</evidence>
<name>A0A9W4U0C8_9PLEO</name>
<evidence type="ECO:0000313" key="3">
    <source>
        <dbReference type="Proteomes" id="UP001152607"/>
    </source>
</evidence>